<comment type="caution">
    <text evidence="2">The sequence shown here is derived from an EMBL/GenBank/DDBJ whole genome shotgun (WGS) entry which is preliminary data.</text>
</comment>
<sequence length="309" mass="36283">MCSGFESQDDTRTSSMENGREEIQARVPLQITCRKYSEDLPQRDLQRTYHRQDMEPEITYSDPLRLMRTGNPTRLPSSFTPLRHQQISDKESPYFSIPDRIQDRKRIIGKEQDFFQPEEERVRSYDSEIVGPVSRSTNKQQKAVNTSNATSIPKIRNDISTQIKHNIVIPESTISSNTPWLQFSQLVEKTQKEFERLHDSISRLQKVDTLQTKNIHTLQEDYTELSQASEDTKSRLNRVLEEQNHFKMDREYLDQDIEKLFNYCQKINPQTQGNVSGNTPYHQEGIKPDAFLEKKPRFQSQYQYGDKIT</sequence>
<reference evidence="2" key="1">
    <citation type="submission" date="2021-03" db="EMBL/GenBank/DDBJ databases">
        <title>Draft genome sequence of rust myrtle Austropuccinia psidii MF-1, a brazilian biotype.</title>
        <authorList>
            <person name="Quecine M.C."/>
            <person name="Pachon D.M.R."/>
            <person name="Bonatelli M.L."/>
            <person name="Correr F.H."/>
            <person name="Franceschini L.M."/>
            <person name="Leite T.F."/>
            <person name="Margarido G.R.A."/>
            <person name="Almeida C.A."/>
            <person name="Ferrarezi J.A."/>
            <person name="Labate C.A."/>
        </authorList>
    </citation>
    <scope>NUCLEOTIDE SEQUENCE</scope>
    <source>
        <strain evidence="2">MF-1</strain>
    </source>
</reference>
<name>A0A9Q3CQV2_9BASI</name>
<dbReference type="Proteomes" id="UP000765509">
    <property type="component" value="Unassembled WGS sequence"/>
</dbReference>
<evidence type="ECO:0000313" key="3">
    <source>
        <dbReference type="Proteomes" id="UP000765509"/>
    </source>
</evidence>
<evidence type="ECO:0000313" key="2">
    <source>
        <dbReference type="EMBL" id="MBW0487460.1"/>
    </source>
</evidence>
<keyword evidence="3" id="KW-1185">Reference proteome</keyword>
<organism evidence="2 3">
    <name type="scientific">Austropuccinia psidii MF-1</name>
    <dbReference type="NCBI Taxonomy" id="1389203"/>
    <lineage>
        <taxon>Eukaryota</taxon>
        <taxon>Fungi</taxon>
        <taxon>Dikarya</taxon>
        <taxon>Basidiomycota</taxon>
        <taxon>Pucciniomycotina</taxon>
        <taxon>Pucciniomycetes</taxon>
        <taxon>Pucciniales</taxon>
        <taxon>Sphaerophragmiaceae</taxon>
        <taxon>Austropuccinia</taxon>
    </lineage>
</organism>
<feature type="region of interest" description="Disordered" evidence="1">
    <location>
        <begin position="1"/>
        <end position="26"/>
    </location>
</feature>
<dbReference type="EMBL" id="AVOT02009144">
    <property type="protein sequence ID" value="MBW0487460.1"/>
    <property type="molecule type" value="Genomic_DNA"/>
</dbReference>
<protein>
    <submittedName>
        <fullName evidence="2">Uncharacterized protein</fullName>
    </submittedName>
</protein>
<proteinExistence type="predicted"/>
<evidence type="ECO:0000256" key="1">
    <source>
        <dbReference type="SAM" id="MobiDB-lite"/>
    </source>
</evidence>
<gene>
    <name evidence="2" type="ORF">O181_027175</name>
</gene>
<accession>A0A9Q3CQV2</accession>
<dbReference type="AlphaFoldDB" id="A0A9Q3CQV2"/>